<evidence type="ECO:0000256" key="2">
    <source>
        <dbReference type="SAM" id="Phobius"/>
    </source>
</evidence>
<organism evidence="3 4">
    <name type="scientific">Allomyces macrogynus (strain ATCC 38327)</name>
    <name type="common">Allomyces javanicus var. macrogynus</name>
    <dbReference type="NCBI Taxonomy" id="578462"/>
    <lineage>
        <taxon>Eukaryota</taxon>
        <taxon>Fungi</taxon>
        <taxon>Fungi incertae sedis</taxon>
        <taxon>Blastocladiomycota</taxon>
        <taxon>Blastocladiomycetes</taxon>
        <taxon>Blastocladiales</taxon>
        <taxon>Blastocladiaceae</taxon>
        <taxon>Allomyces</taxon>
    </lineage>
</organism>
<dbReference type="InterPro" id="IPR010721">
    <property type="entry name" value="UstE-like"/>
</dbReference>
<protein>
    <submittedName>
        <fullName evidence="3">Uncharacterized protein</fullName>
    </submittedName>
</protein>
<dbReference type="OrthoDB" id="201504at2759"/>
<dbReference type="PANTHER" id="PTHR32251">
    <property type="entry name" value="3-OXO-5-ALPHA-STEROID 4-DEHYDROGENASE"/>
    <property type="match status" value="1"/>
</dbReference>
<feature type="transmembrane region" description="Helical" evidence="2">
    <location>
        <begin position="154"/>
        <end position="176"/>
    </location>
</feature>
<dbReference type="AlphaFoldDB" id="A0A0L0T2I7"/>
<feature type="transmembrane region" description="Helical" evidence="2">
    <location>
        <begin position="113"/>
        <end position="133"/>
    </location>
</feature>
<dbReference type="PROSITE" id="PS50244">
    <property type="entry name" value="S5A_REDUCTASE"/>
    <property type="match status" value="1"/>
</dbReference>
<feature type="transmembrane region" description="Helical" evidence="2">
    <location>
        <begin position="260"/>
        <end position="282"/>
    </location>
</feature>
<feature type="compositionally biased region" description="Low complexity" evidence="1">
    <location>
        <begin position="9"/>
        <end position="32"/>
    </location>
</feature>
<feature type="transmembrane region" description="Helical" evidence="2">
    <location>
        <begin position="188"/>
        <end position="207"/>
    </location>
</feature>
<keyword evidence="2" id="KW-0812">Transmembrane</keyword>
<feature type="transmembrane region" description="Helical" evidence="2">
    <location>
        <begin position="236"/>
        <end position="254"/>
    </location>
</feature>
<keyword evidence="2" id="KW-0472">Membrane</keyword>
<proteinExistence type="predicted"/>
<accession>A0A0L0T2I7</accession>
<dbReference type="VEuPathDB" id="FungiDB:AMAG_13440"/>
<evidence type="ECO:0000256" key="1">
    <source>
        <dbReference type="SAM" id="MobiDB-lite"/>
    </source>
</evidence>
<dbReference type="GO" id="GO:0016020">
    <property type="term" value="C:membrane"/>
    <property type="evidence" value="ECO:0007669"/>
    <property type="project" value="TreeGrafter"/>
</dbReference>
<gene>
    <name evidence="3" type="ORF">AMAG_13440</name>
</gene>
<dbReference type="PANTHER" id="PTHR32251:SF17">
    <property type="entry name" value="STEROID 5-ALPHA REDUCTASE C-TERMINAL DOMAIN-CONTAINING PROTEIN"/>
    <property type="match status" value="1"/>
</dbReference>
<dbReference type="Proteomes" id="UP000054350">
    <property type="component" value="Unassembled WGS sequence"/>
</dbReference>
<dbReference type="EMBL" id="GG745358">
    <property type="protein sequence ID" value="KNE68799.1"/>
    <property type="molecule type" value="Genomic_DNA"/>
</dbReference>
<dbReference type="OMA" id="INSRHTQ"/>
<feature type="region of interest" description="Disordered" evidence="1">
    <location>
        <begin position="1"/>
        <end position="32"/>
    </location>
</feature>
<feature type="region of interest" description="Disordered" evidence="1">
    <location>
        <begin position="313"/>
        <end position="332"/>
    </location>
</feature>
<evidence type="ECO:0000313" key="4">
    <source>
        <dbReference type="Proteomes" id="UP000054350"/>
    </source>
</evidence>
<sequence>MRLAASAAPPTLSTLHLQQQQHHSSSTSPSFSSSFSSSTKMILSNPATPSGEGLLTTFVIDVGIQLATWAISSPLKTEKFYDLSGSITYIACFLNALLNRGDGAALSSLHPRQIIAVIFCLVWCSRLGLFLFRRVLREGKDHRFDDIKVAPFKFLFAFVAQIAWVWFTGLAVFIVAANPSATQPTINALDVIGIIWWVVSFAIEAVADYQKNTFKNANPTKFITTGLWAYSRHPNYFGEVMLWIGMFLLCATGFVEPWQWVGVLSPIFVFFLLYFGSGVRLLEQSSDKRYGHLPEYQDYKARTSIFVLWPPKEAGGSPLRVAVDGSDGPSPA</sequence>
<dbReference type="Gene3D" id="1.20.120.1630">
    <property type="match status" value="1"/>
</dbReference>
<keyword evidence="2" id="KW-1133">Transmembrane helix</keyword>
<reference evidence="4" key="2">
    <citation type="submission" date="2009-11" db="EMBL/GenBank/DDBJ databases">
        <title>The Genome Sequence of Allomyces macrogynus strain ATCC 38327.</title>
        <authorList>
            <consortium name="The Broad Institute Genome Sequencing Platform"/>
            <person name="Russ C."/>
            <person name="Cuomo C."/>
            <person name="Shea T."/>
            <person name="Young S.K."/>
            <person name="Zeng Q."/>
            <person name="Koehrsen M."/>
            <person name="Haas B."/>
            <person name="Borodovsky M."/>
            <person name="Guigo R."/>
            <person name="Alvarado L."/>
            <person name="Berlin A."/>
            <person name="Borenstein D."/>
            <person name="Chen Z."/>
            <person name="Engels R."/>
            <person name="Freedman E."/>
            <person name="Gellesch M."/>
            <person name="Goldberg J."/>
            <person name="Griggs A."/>
            <person name="Gujja S."/>
            <person name="Heiman D."/>
            <person name="Hepburn T."/>
            <person name="Howarth C."/>
            <person name="Jen D."/>
            <person name="Larson L."/>
            <person name="Lewis B."/>
            <person name="Mehta T."/>
            <person name="Park D."/>
            <person name="Pearson M."/>
            <person name="Roberts A."/>
            <person name="Saif S."/>
            <person name="Shenoy N."/>
            <person name="Sisk P."/>
            <person name="Stolte C."/>
            <person name="Sykes S."/>
            <person name="Walk T."/>
            <person name="White J."/>
            <person name="Yandava C."/>
            <person name="Burger G."/>
            <person name="Gray M.W."/>
            <person name="Holland P.W.H."/>
            <person name="King N."/>
            <person name="Lang F.B.F."/>
            <person name="Roger A.J."/>
            <person name="Ruiz-Trillo I."/>
            <person name="Lander E."/>
            <person name="Nusbaum C."/>
        </authorList>
    </citation>
    <scope>NUCLEOTIDE SEQUENCE [LARGE SCALE GENOMIC DNA]</scope>
    <source>
        <strain evidence="4">ATCC 38327</strain>
    </source>
</reference>
<dbReference type="Pfam" id="PF06966">
    <property type="entry name" value="DUF1295"/>
    <property type="match status" value="1"/>
</dbReference>
<evidence type="ECO:0000313" key="3">
    <source>
        <dbReference type="EMBL" id="KNE68799.1"/>
    </source>
</evidence>
<reference evidence="3 4" key="1">
    <citation type="submission" date="2009-11" db="EMBL/GenBank/DDBJ databases">
        <title>Annotation of Allomyces macrogynus ATCC 38327.</title>
        <authorList>
            <consortium name="The Broad Institute Genome Sequencing Platform"/>
            <person name="Russ C."/>
            <person name="Cuomo C."/>
            <person name="Burger G."/>
            <person name="Gray M.W."/>
            <person name="Holland P.W.H."/>
            <person name="King N."/>
            <person name="Lang F.B.F."/>
            <person name="Roger A.J."/>
            <person name="Ruiz-Trillo I."/>
            <person name="Young S.K."/>
            <person name="Zeng Q."/>
            <person name="Gargeya S."/>
            <person name="Fitzgerald M."/>
            <person name="Haas B."/>
            <person name="Abouelleil A."/>
            <person name="Alvarado L."/>
            <person name="Arachchi H.M."/>
            <person name="Berlin A."/>
            <person name="Chapman S.B."/>
            <person name="Gearin G."/>
            <person name="Goldberg J."/>
            <person name="Griggs A."/>
            <person name="Gujja S."/>
            <person name="Hansen M."/>
            <person name="Heiman D."/>
            <person name="Howarth C."/>
            <person name="Larimer J."/>
            <person name="Lui A."/>
            <person name="MacDonald P.J.P."/>
            <person name="McCowen C."/>
            <person name="Montmayeur A."/>
            <person name="Murphy C."/>
            <person name="Neiman D."/>
            <person name="Pearson M."/>
            <person name="Priest M."/>
            <person name="Roberts A."/>
            <person name="Saif S."/>
            <person name="Shea T."/>
            <person name="Sisk P."/>
            <person name="Stolte C."/>
            <person name="Sykes S."/>
            <person name="Wortman J."/>
            <person name="Nusbaum C."/>
            <person name="Birren B."/>
        </authorList>
    </citation>
    <scope>NUCLEOTIDE SEQUENCE [LARGE SCALE GENOMIC DNA]</scope>
    <source>
        <strain evidence="3 4">ATCC 38327</strain>
    </source>
</reference>
<name>A0A0L0T2I7_ALLM3</name>
<dbReference type="eggNOG" id="KOG4650">
    <property type="taxonomic scope" value="Eukaryota"/>
</dbReference>
<keyword evidence="4" id="KW-1185">Reference proteome</keyword>